<dbReference type="InterPro" id="IPR008920">
    <property type="entry name" value="TF_FadR/GntR_C"/>
</dbReference>
<organism evidence="5 6">
    <name type="scientific">Kitasatospora setae (strain ATCC 33774 / DSM 43861 / JCM 3304 / KCC A-0304 / NBRC 14216 / KM-6054)</name>
    <name type="common">Streptomyces setae</name>
    <dbReference type="NCBI Taxonomy" id="452652"/>
    <lineage>
        <taxon>Bacteria</taxon>
        <taxon>Bacillati</taxon>
        <taxon>Actinomycetota</taxon>
        <taxon>Actinomycetes</taxon>
        <taxon>Kitasatosporales</taxon>
        <taxon>Streptomycetaceae</taxon>
        <taxon>Kitasatospora</taxon>
    </lineage>
</organism>
<dbReference type="HOGENOM" id="CLU_017584_5_2_11"/>
<name>E4NBE7_KITSK</name>
<dbReference type="InterPro" id="IPR036388">
    <property type="entry name" value="WH-like_DNA-bd_sf"/>
</dbReference>
<dbReference type="PRINTS" id="PR00035">
    <property type="entry name" value="HTHGNTR"/>
</dbReference>
<dbReference type="InterPro" id="IPR036390">
    <property type="entry name" value="WH_DNA-bd_sf"/>
</dbReference>
<dbReference type="STRING" id="452652.KSE_27160"/>
<dbReference type="Proteomes" id="UP000007076">
    <property type="component" value="Chromosome"/>
</dbReference>
<dbReference type="eggNOG" id="COG1802">
    <property type="taxonomic scope" value="Bacteria"/>
</dbReference>
<dbReference type="Gene3D" id="1.20.120.530">
    <property type="entry name" value="GntR ligand-binding domain-like"/>
    <property type="match status" value="1"/>
</dbReference>
<dbReference type="Pfam" id="PF00392">
    <property type="entry name" value="GntR"/>
    <property type="match status" value="1"/>
</dbReference>
<evidence type="ECO:0000313" key="5">
    <source>
        <dbReference type="EMBL" id="BAJ28528.1"/>
    </source>
</evidence>
<dbReference type="CDD" id="cd07377">
    <property type="entry name" value="WHTH_GntR"/>
    <property type="match status" value="1"/>
</dbReference>
<dbReference type="SUPFAM" id="SSF46785">
    <property type="entry name" value="Winged helix' DNA-binding domain"/>
    <property type="match status" value="1"/>
</dbReference>
<proteinExistence type="predicted"/>
<dbReference type="PATRIC" id="fig|452652.3.peg.2721"/>
<keyword evidence="1" id="KW-0805">Transcription regulation</keyword>
<dbReference type="SMART" id="SM00345">
    <property type="entry name" value="HTH_GNTR"/>
    <property type="match status" value="1"/>
</dbReference>
<sequence>MQGTGAWQNALVTTDPLPTADRAYQHVRSRLLDGRWPGGTLLSEGLVAAELGLSRTPVREAFLRLRAEGFLHLYPKRGALVVPVAPGEARDVLAARVLFERAAIDTLAARGPAALAAAGAELLAACEHRDPHPVEAGRHFHLTLLRAAGNPVLTSLYETLWDYQTRVSAAATATPDRADRDHAEHLELARALAAADPSRARGLVTAHADSLLARVG</sequence>
<dbReference type="PANTHER" id="PTHR43537:SF24">
    <property type="entry name" value="GLUCONATE OPERON TRANSCRIPTIONAL REPRESSOR"/>
    <property type="match status" value="1"/>
</dbReference>
<dbReference type="EMBL" id="AP010968">
    <property type="protein sequence ID" value="BAJ28528.1"/>
    <property type="molecule type" value="Genomic_DNA"/>
</dbReference>
<dbReference type="AlphaFoldDB" id="E4NBE7"/>
<evidence type="ECO:0000256" key="3">
    <source>
        <dbReference type="ARBA" id="ARBA00023163"/>
    </source>
</evidence>
<dbReference type="GO" id="GO:0003700">
    <property type="term" value="F:DNA-binding transcription factor activity"/>
    <property type="evidence" value="ECO:0007669"/>
    <property type="project" value="InterPro"/>
</dbReference>
<dbReference type="KEGG" id="ksk:KSE_27160"/>
<dbReference type="PROSITE" id="PS50949">
    <property type="entry name" value="HTH_GNTR"/>
    <property type="match status" value="1"/>
</dbReference>
<protein>
    <submittedName>
        <fullName evidence="5">Putative GntR family transcriptional regulator</fullName>
    </submittedName>
</protein>
<keyword evidence="2" id="KW-0238">DNA-binding</keyword>
<evidence type="ECO:0000256" key="2">
    <source>
        <dbReference type="ARBA" id="ARBA00023125"/>
    </source>
</evidence>
<feature type="domain" description="HTH gntR-type" evidence="4">
    <location>
        <begin position="17"/>
        <end position="84"/>
    </location>
</feature>
<dbReference type="Pfam" id="PF07729">
    <property type="entry name" value="FCD"/>
    <property type="match status" value="1"/>
</dbReference>
<accession>E4NBE7</accession>
<dbReference type="InterPro" id="IPR000524">
    <property type="entry name" value="Tscrpt_reg_HTH_GntR"/>
</dbReference>
<keyword evidence="3" id="KW-0804">Transcription</keyword>
<reference evidence="5 6" key="1">
    <citation type="journal article" date="2010" name="DNA Res.">
        <title>Genome sequence of Kitasatospora setae NBRC 14216T: an evolutionary snapshot of the family Streptomycetaceae.</title>
        <authorList>
            <person name="Ichikawa N."/>
            <person name="Oguchi A."/>
            <person name="Ikeda H."/>
            <person name="Ishikawa J."/>
            <person name="Kitani S."/>
            <person name="Watanabe Y."/>
            <person name="Nakamura S."/>
            <person name="Katano Y."/>
            <person name="Kishi E."/>
            <person name="Sasagawa M."/>
            <person name="Ankai A."/>
            <person name="Fukui S."/>
            <person name="Hashimoto Y."/>
            <person name="Kamata S."/>
            <person name="Otoguro M."/>
            <person name="Tanikawa S."/>
            <person name="Nihira T."/>
            <person name="Horinouchi S."/>
            <person name="Ohnishi Y."/>
            <person name="Hayakawa M."/>
            <person name="Kuzuyama T."/>
            <person name="Arisawa A."/>
            <person name="Nomoto F."/>
            <person name="Miura H."/>
            <person name="Takahashi Y."/>
            <person name="Fujita N."/>
        </authorList>
    </citation>
    <scope>NUCLEOTIDE SEQUENCE [LARGE SCALE GENOMIC DNA]</scope>
    <source>
        <strain evidence="6">ATCC 33774 / DSM 43861 / JCM 3304 / KCC A-0304 / NBRC 14216 / KM-6054</strain>
    </source>
</reference>
<gene>
    <name evidence="5" type="ordered locus">KSE_27160</name>
</gene>
<evidence type="ECO:0000256" key="1">
    <source>
        <dbReference type="ARBA" id="ARBA00023015"/>
    </source>
</evidence>
<evidence type="ECO:0000259" key="4">
    <source>
        <dbReference type="PROSITE" id="PS50949"/>
    </source>
</evidence>
<dbReference type="GO" id="GO:0003677">
    <property type="term" value="F:DNA binding"/>
    <property type="evidence" value="ECO:0007669"/>
    <property type="project" value="UniProtKB-KW"/>
</dbReference>
<dbReference type="InterPro" id="IPR011711">
    <property type="entry name" value="GntR_C"/>
</dbReference>
<dbReference type="PANTHER" id="PTHR43537">
    <property type="entry name" value="TRANSCRIPTIONAL REGULATOR, GNTR FAMILY"/>
    <property type="match status" value="1"/>
</dbReference>
<dbReference type="SUPFAM" id="SSF48008">
    <property type="entry name" value="GntR ligand-binding domain-like"/>
    <property type="match status" value="1"/>
</dbReference>
<dbReference type="Gene3D" id="1.10.10.10">
    <property type="entry name" value="Winged helix-like DNA-binding domain superfamily/Winged helix DNA-binding domain"/>
    <property type="match status" value="1"/>
</dbReference>
<keyword evidence="6" id="KW-1185">Reference proteome</keyword>
<dbReference type="SMART" id="SM00895">
    <property type="entry name" value="FCD"/>
    <property type="match status" value="1"/>
</dbReference>
<evidence type="ECO:0000313" key="6">
    <source>
        <dbReference type="Proteomes" id="UP000007076"/>
    </source>
</evidence>